<dbReference type="OrthoDB" id="5114842at2"/>
<keyword evidence="4" id="KW-1185">Reference proteome</keyword>
<dbReference type="Pfam" id="PF05866">
    <property type="entry name" value="RusA"/>
    <property type="match status" value="1"/>
</dbReference>
<dbReference type="GO" id="GO:0016787">
    <property type="term" value="F:hydrolase activity"/>
    <property type="evidence" value="ECO:0007669"/>
    <property type="project" value="UniProtKB-KW"/>
</dbReference>
<dbReference type="InterPro" id="IPR036614">
    <property type="entry name" value="RusA-like_sf"/>
</dbReference>
<gene>
    <name evidence="2" type="primary">rusA</name>
    <name evidence="1" type="ordered locus">Selsp_1346</name>
    <name evidence="2" type="ORF">SELSPUOL_00875</name>
</gene>
<dbReference type="GO" id="GO:0006310">
    <property type="term" value="P:DNA recombination"/>
    <property type="evidence" value="ECO:0007669"/>
    <property type="project" value="InterPro"/>
</dbReference>
<evidence type="ECO:0000313" key="3">
    <source>
        <dbReference type="Proteomes" id="UP000003505"/>
    </source>
</evidence>
<dbReference type="SUPFAM" id="SSF103084">
    <property type="entry name" value="Holliday junction resolvase RusA"/>
    <property type="match status" value="1"/>
</dbReference>
<dbReference type="RefSeq" id="WP_006192056.1">
    <property type="nucleotide sequence ID" value="NC_015437.1"/>
</dbReference>
<proteinExistence type="predicted"/>
<accession>C9LU68</accession>
<evidence type="ECO:0000313" key="1">
    <source>
        <dbReference type="EMBL" id="AEC00305.1"/>
    </source>
</evidence>
<dbReference type="AlphaFoldDB" id="C9LU68"/>
<dbReference type="Proteomes" id="UP000011124">
    <property type="component" value="Chromosome"/>
</dbReference>
<dbReference type="eggNOG" id="COG4570">
    <property type="taxonomic scope" value="Bacteria"/>
</dbReference>
<protein>
    <submittedName>
        <fullName evidence="1 2">Endodeoxyribonuclease RusA</fullName>
        <ecNumber evidence="2">3.1.22.4</ecNumber>
    </submittedName>
</protein>
<dbReference type="STRING" id="546271.Selsp_1346"/>
<evidence type="ECO:0000313" key="2">
    <source>
        <dbReference type="EMBL" id="EEX77599.1"/>
    </source>
</evidence>
<organism evidence="2 3">
    <name type="scientific">Selenomonas sputigena (strain ATCC 35185 / DSM 20758 / CCUG 44933 / VPI D19B-28)</name>
    <dbReference type="NCBI Taxonomy" id="546271"/>
    <lineage>
        <taxon>Bacteria</taxon>
        <taxon>Bacillati</taxon>
        <taxon>Bacillota</taxon>
        <taxon>Negativicutes</taxon>
        <taxon>Selenomonadales</taxon>
        <taxon>Selenomonadaceae</taxon>
        <taxon>Selenomonas</taxon>
    </lineage>
</organism>
<name>C9LU68_SELS3</name>
<evidence type="ECO:0000313" key="4">
    <source>
        <dbReference type="Proteomes" id="UP000011124"/>
    </source>
</evidence>
<dbReference type="EMBL" id="CP002637">
    <property type="protein sequence ID" value="AEC00305.1"/>
    <property type="molecule type" value="Genomic_DNA"/>
</dbReference>
<reference evidence="1 4" key="2">
    <citation type="submission" date="2011-04" db="EMBL/GenBank/DDBJ databases">
        <title>The complete genome of Selenomonas sputigena DSM 20758.</title>
        <authorList>
            <consortium name="US DOE Joint Genome Institute (JGI-PGF)"/>
            <person name="Lucas S."/>
            <person name="Copeland A."/>
            <person name="Lapidus A."/>
            <person name="Bruce D."/>
            <person name="Goodwin L."/>
            <person name="Pitluck S."/>
            <person name="Peters L."/>
            <person name="Kyrpides N."/>
            <person name="Mavromatis K."/>
            <person name="Ivanova N."/>
            <person name="Ovchinnikova G."/>
            <person name="Teshima H."/>
            <person name="Detter J.C."/>
            <person name="Tapia R."/>
            <person name="Han C."/>
            <person name="Land M."/>
            <person name="Hauser L."/>
            <person name="Markowitz V."/>
            <person name="Cheng J.-F."/>
            <person name="Hugenholtz P."/>
            <person name="Woyke T."/>
            <person name="Wu D."/>
            <person name="Gronow S."/>
            <person name="Wellnitz S."/>
            <person name="Schneider S."/>
            <person name="Klenk H.-P."/>
            <person name="Eisen J.A."/>
        </authorList>
    </citation>
    <scope>NUCLEOTIDE SEQUENCE [LARGE SCALE GENOMIC DNA]</scope>
    <source>
        <strain evidence="1">ATCC 35185</strain>
        <strain evidence="4">ATCC 35185 / DSM 20758 / VPI D19B-28</strain>
    </source>
</reference>
<dbReference type="Proteomes" id="UP000003505">
    <property type="component" value="Unassembled WGS sequence"/>
</dbReference>
<dbReference type="GO" id="GO:0000287">
    <property type="term" value="F:magnesium ion binding"/>
    <property type="evidence" value="ECO:0007669"/>
    <property type="project" value="InterPro"/>
</dbReference>
<dbReference type="KEGG" id="ssg:Selsp_1346"/>
<dbReference type="InterPro" id="IPR008822">
    <property type="entry name" value="Endonuclease_RusA-like"/>
</dbReference>
<sequence>MSTYTAVVLGDPVAQGRPRFSRQGGFVKAYDPAKSRDYKSYVRMIAAQHAPVTPVEGAIEFSLRIYRAIPKGMPKYKREAAKEGRLRPVTKPDVSNVLKGVEDALKGVWYKDDSQIVGYGVLGKWYDERPRIEIMMRELE</sequence>
<dbReference type="Gene3D" id="3.30.1330.70">
    <property type="entry name" value="Holliday junction resolvase RusA"/>
    <property type="match status" value="1"/>
</dbReference>
<dbReference type="EMBL" id="ACKP02000015">
    <property type="protein sequence ID" value="EEX77599.1"/>
    <property type="molecule type" value="Genomic_DNA"/>
</dbReference>
<dbReference type="HOGENOM" id="CLU_124338_1_0_9"/>
<dbReference type="GO" id="GO:0006281">
    <property type="term" value="P:DNA repair"/>
    <property type="evidence" value="ECO:0007669"/>
    <property type="project" value="InterPro"/>
</dbReference>
<dbReference type="EC" id="3.1.22.4" evidence="2"/>
<keyword evidence="2" id="KW-0378">Hydrolase</keyword>
<reference evidence="2 3" key="1">
    <citation type="submission" date="2009-09" db="EMBL/GenBank/DDBJ databases">
        <authorList>
            <person name="Weinstock G."/>
            <person name="Sodergren E."/>
            <person name="Clifton S."/>
            <person name="Fulton L."/>
            <person name="Fulton B."/>
            <person name="Courtney L."/>
            <person name="Fronick C."/>
            <person name="Harrison M."/>
            <person name="Strong C."/>
            <person name="Farmer C."/>
            <person name="Delahaunty K."/>
            <person name="Markovic C."/>
            <person name="Hall O."/>
            <person name="Minx P."/>
            <person name="Tomlinson C."/>
            <person name="Mitreva M."/>
            <person name="Nelson J."/>
            <person name="Hou S."/>
            <person name="Wollam A."/>
            <person name="Pepin K.H."/>
            <person name="Johnson M."/>
            <person name="Bhonagiri V."/>
            <person name="Nash W.E."/>
            <person name="Warren W."/>
            <person name="Chinwalla A."/>
            <person name="Mardis E.R."/>
            <person name="Wilson R.K."/>
        </authorList>
    </citation>
    <scope>NUCLEOTIDE SEQUENCE [LARGE SCALE GENOMIC DNA]</scope>
    <source>
        <strain evidence="2">ATCC 35185</strain>
        <strain evidence="3">ATCC 35185 / DSM 20758 / VPI D19B-28</strain>
    </source>
</reference>